<feature type="transmembrane region" description="Helical" evidence="7">
    <location>
        <begin position="383"/>
        <end position="406"/>
    </location>
</feature>
<dbReference type="GO" id="GO:0006826">
    <property type="term" value="P:iron ion transport"/>
    <property type="evidence" value="ECO:0000318"/>
    <property type="project" value="GO_Central"/>
</dbReference>
<reference evidence="9 10" key="1">
    <citation type="journal article" date="2010" name="Nature">
        <title>Genome sequencing and analysis of the model grass Brachypodium distachyon.</title>
        <authorList>
            <consortium name="International Brachypodium Initiative"/>
        </authorList>
    </citation>
    <scope>NUCLEOTIDE SEQUENCE [LARGE SCALE GENOMIC DNA]</scope>
    <source>
        <strain evidence="9 10">Bd21</strain>
    </source>
</reference>
<evidence type="ECO:0000256" key="5">
    <source>
        <dbReference type="ARBA" id="ARBA00022989"/>
    </source>
</evidence>
<dbReference type="PANTHER" id="PTHR11660:SF51">
    <property type="entry name" value="SOLUTE CARRIER FAMILY 40 MEMBER 3, CHLOROPLASTIC"/>
    <property type="match status" value="1"/>
</dbReference>
<reference evidence="9" key="2">
    <citation type="submission" date="2017-06" db="EMBL/GenBank/DDBJ databases">
        <title>WGS assembly of Brachypodium distachyon.</title>
        <authorList>
            <consortium name="The International Brachypodium Initiative"/>
            <person name="Lucas S."/>
            <person name="Harmon-Smith M."/>
            <person name="Lail K."/>
            <person name="Tice H."/>
            <person name="Grimwood J."/>
            <person name="Bruce D."/>
            <person name="Barry K."/>
            <person name="Shu S."/>
            <person name="Lindquist E."/>
            <person name="Wang M."/>
            <person name="Pitluck S."/>
            <person name="Vogel J.P."/>
            <person name="Garvin D.F."/>
            <person name="Mockler T.C."/>
            <person name="Schmutz J."/>
            <person name="Rokhsar D."/>
            <person name="Bevan M.W."/>
        </authorList>
    </citation>
    <scope>NUCLEOTIDE SEQUENCE</scope>
    <source>
        <strain evidence="9">Bd21</strain>
    </source>
</reference>
<dbReference type="OrthoDB" id="648861at2759"/>
<dbReference type="PANTHER" id="PTHR11660">
    <property type="entry name" value="SOLUTE CARRIER FAMILY 40 MEMBER"/>
    <property type="match status" value="1"/>
</dbReference>
<keyword evidence="5 7" id="KW-1133">Transmembrane helix</keyword>
<dbReference type="EMBL" id="CM000880">
    <property type="protein sequence ID" value="KQK22498.1"/>
    <property type="molecule type" value="Genomic_DNA"/>
</dbReference>
<dbReference type="GO" id="GO:0005381">
    <property type="term" value="F:iron ion transmembrane transporter activity"/>
    <property type="evidence" value="ECO:0007669"/>
    <property type="project" value="UniProtKB-UniRule"/>
</dbReference>
<dbReference type="Proteomes" id="UP000008810">
    <property type="component" value="Chromosome 1"/>
</dbReference>
<evidence type="ECO:0000256" key="2">
    <source>
        <dbReference type="ARBA" id="ARBA00006279"/>
    </source>
</evidence>
<evidence type="ECO:0000256" key="7">
    <source>
        <dbReference type="RuleBase" id="RU365065"/>
    </source>
</evidence>
<feature type="transmembrane region" description="Helical" evidence="7">
    <location>
        <begin position="197"/>
        <end position="220"/>
    </location>
</feature>
<dbReference type="InterPro" id="IPR009716">
    <property type="entry name" value="Ferroportin-1"/>
</dbReference>
<evidence type="ECO:0000256" key="6">
    <source>
        <dbReference type="ARBA" id="ARBA00023136"/>
    </source>
</evidence>
<keyword evidence="6 7" id="KW-0472">Membrane</keyword>
<dbReference type="Gramene" id="KQK22498">
    <property type="protein sequence ID" value="KQK22498"/>
    <property type="gene ID" value="BRADI_1g67620v3"/>
</dbReference>
<dbReference type="RefSeq" id="XP_003561805.1">
    <property type="nucleotide sequence ID" value="XM_003561757.3"/>
</dbReference>
<dbReference type="GO" id="GO:0016020">
    <property type="term" value="C:membrane"/>
    <property type="evidence" value="ECO:0007669"/>
    <property type="project" value="UniProtKB-SubCell"/>
</dbReference>
<feature type="region of interest" description="Disordered" evidence="8">
    <location>
        <begin position="33"/>
        <end position="56"/>
    </location>
</feature>
<feature type="transmembrane region" description="Helical" evidence="7">
    <location>
        <begin position="539"/>
        <end position="562"/>
    </location>
</feature>
<evidence type="ECO:0000256" key="8">
    <source>
        <dbReference type="SAM" id="MobiDB-lite"/>
    </source>
</evidence>
<keyword evidence="11" id="KW-1185">Reference proteome</keyword>
<dbReference type="ExpressionAtlas" id="A0A0Q3SBZ1">
    <property type="expression patterns" value="baseline and differential"/>
</dbReference>
<reference evidence="10" key="3">
    <citation type="submission" date="2018-08" db="UniProtKB">
        <authorList>
            <consortium name="EnsemblPlants"/>
        </authorList>
    </citation>
    <scope>IDENTIFICATION</scope>
    <source>
        <strain evidence="10">cv. Bd21</strain>
    </source>
</reference>
<dbReference type="KEGG" id="bdi:100840590"/>
<dbReference type="InterPro" id="IPR036259">
    <property type="entry name" value="MFS_trans_sf"/>
</dbReference>
<organism evidence="9">
    <name type="scientific">Brachypodium distachyon</name>
    <name type="common">Purple false brome</name>
    <name type="synonym">Trachynia distachya</name>
    <dbReference type="NCBI Taxonomy" id="15368"/>
    <lineage>
        <taxon>Eukaryota</taxon>
        <taxon>Viridiplantae</taxon>
        <taxon>Streptophyta</taxon>
        <taxon>Embryophyta</taxon>
        <taxon>Tracheophyta</taxon>
        <taxon>Spermatophyta</taxon>
        <taxon>Magnoliopsida</taxon>
        <taxon>Liliopsida</taxon>
        <taxon>Poales</taxon>
        <taxon>Poaceae</taxon>
        <taxon>BOP clade</taxon>
        <taxon>Pooideae</taxon>
        <taxon>Stipodae</taxon>
        <taxon>Brachypodieae</taxon>
        <taxon>Brachypodium</taxon>
    </lineage>
</organism>
<dbReference type="Pfam" id="PF06963">
    <property type="entry name" value="FPN1"/>
    <property type="match status" value="1"/>
</dbReference>
<feature type="transmembrane region" description="Helical" evidence="7">
    <location>
        <begin position="412"/>
        <end position="432"/>
    </location>
</feature>
<evidence type="ECO:0000313" key="11">
    <source>
        <dbReference type="Proteomes" id="UP000008810"/>
    </source>
</evidence>
<name>A0A0Q3SBZ1_BRADI</name>
<keyword evidence="4 7" id="KW-0812">Transmembrane</keyword>
<evidence type="ECO:0000256" key="1">
    <source>
        <dbReference type="ARBA" id="ARBA00004141"/>
    </source>
</evidence>
<accession>A0A0Q3SBZ1</accession>
<feature type="transmembrane region" description="Helical" evidence="7">
    <location>
        <begin position="444"/>
        <end position="466"/>
    </location>
</feature>
<dbReference type="EnsemblPlants" id="KQK22498">
    <property type="protein sequence ID" value="KQK22498"/>
    <property type="gene ID" value="BRADI_1g67620v3"/>
</dbReference>
<feature type="transmembrane region" description="Helical" evidence="7">
    <location>
        <begin position="164"/>
        <end position="185"/>
    </location>
</feature>
<evidence type="ECO:0000256" key="3">
    <source>
        <dbReference type="ARBA" id="ARBA00022448"/>
    </source>
</evidence>
<gene>
    <name evidence="10" type="primary">LOC100840590</name>
    <name evidence="9" type="ORF">BRADI_1g67620v3</name>
</gene>
<keyword evidence="7" id="KW-0406">Ion transport</keyword>
<dbReference type="GeneID" id="100840590"/>
<comment type="function">
    <text evidence="7">May be involved in iron transport and iron homeostasis.</text>
</comment>
<dbReference type="SUPFAM" id="SSF103473">
    <property type="entry name" value="MFS general substrate transporter"/>
    <property type="match status" value="1"/>
</dbReference>
<evidence type="ECO:0000256" key="4">
    <source>
        <dbReference type="ARBA" id="ARBA00022692"/>
    </source>
</evidence>
<comment type="similarity">
    <text evidence="2 7">Belongs to the ferroportin (FP) (TC 2.A.100) family. SLC40A subfamily.</text>
</comment>
<evidence type="ECO:0000313" key="10">
    <source>
        <dbReference type="EnsemblPlants" id="KQK22498"/>
    </source>
</evidence>
<evidence type="ECO:0000313" key="9">
    <source>
        <dbReference type="EMBL" id="KQK22498.1"/>
    </source>
</evidence>
<protein>
    <recommendedName>
        <fullName evidence="7">Solute carrier family 40 member</fullName>
    </recommendedName>
</protein>
<dbReference type="AlphaFoldDB" id="A0A0Q3SBZ1"/>
<keyword evidence="3 7" id="KW-0813">Transport</keyword>
<comment type="caution">
    <text evidence="7">Lacks conserved residue(s) required for the propagation of feature annotation.</text>
</comment>
<comment type="subcellular location">
    <subcellularLocation>
        <location evidence="1 7">Membrane</location>
        <topology evidence="1 7">Multi-pass membrane protein</topology>
    </subcellularLocation>
</comment>
<feature type="transmembrane region" description="Helical" evidence="7">
    <location>
        <begin position="472"/>
        <end position="498"/>
    </location>
</feature>
<sequence>MPASVSMSKLLSPPYYTSYTSLRRLPRHAVPARFARDPGGPRFAQPRSLRPSSRFAGSCHTGASSEISLAVDGGEGTSAGGYEDGGLPFVNLSSSIFQTELGLLKDDALPAPQKGSRGEDHLESTPAYPAAMNALYAAFFAGNATEHLWNFTWPAAVATLHQSLLPVAVLGFFTKLVVFIAGPLLGELVSSLPRIPVYRSLTVIQTAAHLVSASMIAHAFTMPRASTTMKLLLRPWFAMLVVSTAVDRLSCVSLGIIAERDFVVQLAGTGRPIALARANATLSRVDLICETAGASIFAFLLAKNDPLTCIKLSCLISLSALPVHIFMAGTMNRLADGVFDHSEQRSSHAASSFHIWRIVEEAWATIRQGWTEYISQPVLPASLAYVLICFNVALVPGALMTTFLIHHGTTPLVLGAFGVSSALMGILATFMTPSLVKELGLLKAGAAGIIAQSVLLSAAVLVYLTGSISRRGALFAFLGLIVVSRLGHMAYSVIGLQVVQTGNPMAKAKLIGATEVAVGSLAELGTMAVAMAARDVSGFGAVAVLSAAAVAAAACLYCGWLANPHRRSENALSALMTCE</sequence>
<proteinExistence type="inferred from homology"/>